<evidence type="ECO:0008006" key="4">
    <source>
        <dbReference type="Google" id="ProtNLM"/>
    </source>
</evidence>
<dbReference type="HOGENOM" id="CLU_1560269_0_0_9"/>
<dbReference type="PATRIC" id="fig|545697.3.peg.440"/>
<dbReference type="eggNOG" id="ENOG50327ES">
    <property type="taxonomic scope" value="Bacteria"/>
</dbReference>
<dbReference type="STRING" id="545697.HMPREF0216_00447"/>
<dbReference type="PROSITE" id="PS51257">
    <property type="entry name" value="PROKAR_LIPOPROTEIN"/>
    <property type="match status" value="1"/>
</dbReference>
<organism evidence="2 3">
    <name type="scientific">Clostridium celatum DSM 1785</name>
    <dbReference type="NCBI Taxonomy" id="545697"/>
    <lineage>
        <taxon>Bacteria</taxon>
        <taxon>Bacillati</taxon>
        <taxon>Bacillota</taxon>
        <taxon>Clostridia</taxon>
        <taxon>Eubacteriales</taxon>
        <taxon>Clostridiaceae</taxon>
        <taxon>Clostridium</taxon>
    </lineage>
</organism>
<evidence type="ECO:0000313" key="2">
    <source>
        <dbReference type="EMBL" id="EKY29088.1"/>
    </source>
</evidence>
<feature type="chain" id="PRO_5038827070" description="Lipoprotein" evidence="1">
    <location>
        <begin position="19"/>
        <end position="171"/>
    </location>
</feature>
<keyword evidence="3" id="KW-1185">Reference proteome</keyword>
<evidence type="ECO:0000256" key="1">
    <source>
        <dbReference type="SAM" id="SignalP"/>
    </source>
</evidence>
<proteinExistence type="predicted"/>
<evidence type="ECO:0000313" key="3">
    <source>
        <dbReference type="Proteomes" id="UP000010420"/>
    </source>
</evidence>
<protein>
    <recommendedName>
        <fullName evidence="4">Lipoprotein</fullName>
    </recommendedName>
</protein>
<keyword evidence="1" id="KW-0732">Signal</keyword>
<dbReference type="AlphaFoldDB" id="L1QM83"/>
<dbReference type="Proteomes" id="UP000010420">
    <property type="component" value="Unassembled WGS sequence"/>
</dbReference>
<sequence>MRRILISIALGTSMFALVSCGNKVVNEADIKNKYPIDSYLKKGATLDEYLLNGTAVLKDTNGEKFFACENSSYKVILSDDGVIVPYIVINNIPYYYDGEINKKEAPKELNKSGKINTFGGTIEGIEESNDGGFSFINSLVVYKDKDNNDLVYTQYKDEEGYLVWKGYKLMQ</sequence>
<gene>
    <name evidence="2" type="ORF">HMPREF0216_00447</name>
</gene>
<reference evidence="2 3" key="1">
    <citation type="submission" date="2012-05" db="EMBL/GenBank/DDBJ databases">
        <authorList>
            <person name="Weinstock G."/>
            <person name="Sodergren E."/>
            <person name="Lobos E.A."/>
            <person name="Fulton L."/>
            <person name="Fulton R."/>
            <person name="Courtney L."/>
            <person name="Fronick C."/>
            <person name="O'Laughlin M."/>
            <person name="Godfrey J."/>
            <person name="Wilson R.M."/>
            <person name="Miner T."/>
            <person name="Farmer C."/>
            <person name="Delehaunty K."/>
            <person name="Cordes M."/>
            <person name="Minx P."/>
            <person name="Tomlinson C."/>
            <person name="Chen J."/>
            <person name="Wollam A."/>
            <person name="Pepin K.H."/>
            <person name="Bhonagiri V."/>
            <person name="Zhang X."/>
            <person name="Suruliraj S."/>
            <person name="Warren W."/>
            <person name="Mitreva M."/>
            <person name="Mardis E.R."/>
            <person name="Wilson R.K."/>
        </authorList>
    </citation>
    <scope>NUCLEOTIDE SEQUENCE [LARGE SCALE GENOMIC DNA]</scope>
    <source>
        <strain evidence="2 3">DSM 1785</strain>
    </source>
</reference>
<name>L1QM83_9CLOT</name>
<accession>L1QM83</accession>
<feature type="signal peptide" evidence="1">
    <location>
        <begin position="1"/>
        <end position="18"/>
    </location>
</feature>
<comment type="caution">
    <text evidence="2">The sequence shown here is derived from an EMBL/GenBank/DDBJ whole genome shotgun (WGS) entry which is preliminary data.</text>
</comment>
<dbReference type="EMBL" id="AMEZ01000013">
    <property type="protein sequence ID" value="EKY29088.1"/>
    <property type="molecule type" value="Genomic_DNA"/>
</dbReference>
<dbReference type="OrthoDB" id="1933235at2"/>
<dbReference type="RefSeq" id="WP_005210540.1">
    <property type="nucleotide sequence ID" value="NZ_KB291607.1"/>
</dbReference>